<reference evidence="1" key="1">
    <citation type="submission" date="2013-12" db="EMBL/GenBank/DDBJ databases">
        <title>The Genome Sequence of Aphanomyces astaci APO3.</title>
        <authorList>
            <consortium name="The Broad Institute Genomics Platform"/>
            <person name="Russ C."/>
            <person name="Tyler B."/>
            <person name="van West P."/>
            <person name="Dieguez-Uribeondo J."/>
            <person name="Young S.K."/>
            <person name="Zeng Q."/>
            <person name="Gargeya S."/>
            <person name="Fitzgerald M."/>
            <person name="Abouelleil A."/>
            <person name="Alvarado L."/>
            <person name="Chapman S.B."/>
            <person name="Gainer-Dewar J."/>
            <person name="Goldberg J."/>
            <person name="Griggs A."/>
            <person name="Gujja S."/>
            <person name="Hansen M."/>
            <person name="Howarth C."/>
            <person name="Imamovic A."/>
            <person name="Ireland A."/>
            <person name="Larimer J."/>
            <person name="McCowan C."/>
            <person name="Murphy C."/>
            <person name="Pearson M."/>
            <person name="Poon T.W."/>
            <person name="Priest M."/>
            <person name="Roberts A."/>
            <person name="Saif S."/>
            <person name="Shea T."/>
            <person name="Sykes S."/>
            <person name="Wortman J."/>
            <person name="Nusbaum C."/>
            <person name="Birren B."/>
        </authorList>
    </citation>
    <scope>NUCLEOTIDE SEQUENCE [LARGE SCALE GENOMIC DNA]</scope>
    <source>
        <strain evidence="1">APO3</strain>
    </source>
</reference>
<dbReference type="RefSeq" id="XP_009832229.1">
    <property type="nucleotide sequence ID" value="XM_009833927.1"/>
</dbReference>
<dbReference type="PANTHER" id="PTHR47169">
    <property type="entry name" value="OS01G0541250 PROTEIN"/>
    <property type="match status" value="1"/>
</dbReference>
<dbReference type="VEuPathDB" id="FungiDB:H257_08139"/>
<dbReference type="EMBL" id="KI913130">
    <property type="protein sequence ID" value="ETV78648.1"/>
    <property type="molecule type" value="Genomic_DNA"/>
</dbReference>
<proteinExistence type="predicted"/>
<accession>W4GI93</accession>
<dbReference type="GO" id="GO:0003676">
    <property type="term" value="F:nucleic acid binding"/>
    <property type="evidence" value="ECO:0007669"/>
    <property type="project" value="InterPro"/>
</dbReference>
<gene>
    <name evidence="1" type="ORF">H257_08139</name>
</gene>
<protein>
    <recommendedName>
        <fullName evidence="2">Tc1-like transposase DDE domain-containing protein</fullName>
    </recommendedName>
</protein>
<dbReference type="PANTHER" id="PTHR47169:SF2">
    <property type="entry name" value="OS01G0541250 PROTEIN"/>
    <property type="match status" value="1"/>
</dbReference>
<dbReference type="AlphaFoldDB" id="W4GI93"/>
<name>W4GI93_APHAT</name>
<dbReference type="InterPro" id="IPR036397">
    <property type="entry name" value="RNaseH_sf"/>
</dbReference>
<dbReference type="Gene3D" id="3.30.420.10">
    <property type="entry name" value="Ribonuclease H-like superfamily/Ribonuclease H"/>
    <property type="match status" value="1"/>
</dbReference>
<organism evidence="1">
    <name type="scientific">Aphanomyces astaci</name>
    <name type="common">Crayfish plague agent</name>
    <dbReference type="NCBI Taxonomy" id="112090"/>
    <lineage>
        <taxon>Eukaryota</taxon>
        <taxon>Sar</taxon>
        <taxon>Stramenopiles</taxon>
        <taxon>Oomycota</taxon>
        <taxon>Saprolegniomycetes</taxon>
        <taxon>Saprolegniales</taxon>
        <taxon>Verrucalvaceae</taxon>
        <taxon>Aphanomyces</taxon>
    </lineage>
</organism>
<dbReference type="GeneID" id="20810135"/>
<sequence>MDNLRVKRELSYETKMEVIAHLLRFAENGKLATAAEIRLHRTTVCKIWRAFRRNARMPLSRPGRVGPKSLYSTDYVALVSGVPEDQRTTLRDLSVATGLTLGTLHRKLRDGTIQRKSSRIKPLLTINNMVERVAFCKWFNADKDRRKVYLVKGQTIGRRVAKSKKFIPKFMFLAAVARPRYGPEEGVSFDGKIGMWPIVKYVPAVRNSRNRPAGTLVTTLVNVDAVVYRDYVITRVIPAIKACFPSANNRVVLQHDNASLHRSITDEVLACMSTDGWKFVVRRQPPNSPDLNVLYLGFFASIQSLQYKSRSIDDVIRSTLPAFQALSSDKLDNEFVTFQAVMRLVLEHKGDNHFRLPYLTKDALRRAGTPMVNVTSPASLLE</sequence>
<evidence type="ECO:0008006" key="2">
    <source>
        <dbReference type="Google" id="ProtNLM"/>
    </source>
</evidence>
<dbReference type="OrthoDB" id="77096at2759"/>
<evidence type="ECO:0000313" key="1">
    <source>
        <dbReference type="EMBL" id="ETV78648.1"/>
    </source>
</evidence>